<evidence type="ECO:0000313" key="11">
    <source>
        <dbReference type="Proteomes" id="UP000066284"/>
    </source>
</evidence>
<dbReference type="SMART" id="SM00304">
    <property type="entry name" value="HAMP"/>
    <property type="match status" value="1"/>
</dbReference>
<evidence type="ECO:0000313" key="10">
    <source>
        <dbReference type="EMBL" id="CUQ67259.1"/>
    </source>
</evidence>
<dbReference type="SMART" id="SM00091">
    <property type="entry name" value="PAS"/>
    <property type="match status" value="3"/>
</dbReference>
<evidence type="ECO:0000259" key="9">
    <source>
        <dbReference type="PROSITE" id="PS50885"/>
    </source>
</evidence>
<accession>A0A0S4KXQ2</accession>
<dbReference type="PRINTS" id="PR00260">
    <property type="entry name" value="CHEMTRNSDUCR"/>
</dbReference>
<dbReference type="EMBL" id="LN885086">
    <property type="protein sequence ID" value="CUQ67259.1"/>
    <property type="molecule type" value="Genomic_DNA"/>
</dbReference>
<dbReference type="CDD" id="cd00130">
    <property type="entry name" value="PAS"/>
    <property type="match status" value="3"/>
</dbReference>
<feature type="region of interest" description="Disordered" evidence="5">
    <location>
        <begin position="738"/>
        <end position="795"/>
    </location>
</feature>
<evidence type="ECO:0000259" key="6">
    <source>
        <dbReference type="PROSITE" id="PS50111"/>
    </source>
</evidence>
<dbReference type="InterPro" id="IPR051310">
    <property type="entry name" value="MCP_chemotaxis"/>
</dbReference>
<dbReference type="KEGG" id="nio:NITINOP_2287"/>
<feature type="domain" description="PAS" evidence="7">
    <location>
        <begin position="247"/>
        <end position="294"/>
    </location>
</feature>
<dbReference type="Pfam" id="PF08447">
    <property type="entry name" value="PAS_3"/>
    <property type="match status" value="2"/>
</dbReference>
<dbReference type="Pfam" id="PF18947">
    <property type="entry name" value="HAMP_2"/>
    <property type="match status" value="1"/>
</dbReference>
<comment type="subcellular location">
    <subcellularLocation>
        <location evidence="1">Membrane</location>
    </subcellularLocation>
</comment>
<comment type="similarity">
    <text evidence="3">Belongs to the methyl-accepting chemotaxis (MCP) protein family.</text>
</comment>
<dbReference type="Proteomes" id="UP000066284">
    <property type="component" value="Chromosome 1"/>
</dbReference>
<dbReference type="PANTHER" id="PTHR43531">
    <property type="entry name" value="PROTEIN ICFG"/>
    <property type="match status" value="1"/>
</dbReference>
<dbReference type="GO" id="GO:0007165">
    <property type="term" value="P:signal transduction"/>
    <property type="evidence" value="ECO:0007669"/>
    <property type="project" value="UniProtKB-KW"/>
</dbReference>
<feature type="compositionally biased region" description="Polar residues" evidence="5">
    <location>
        <begin position="752"/>
        <end position="761"/>
    </location>
</feature>
<feature type="domain" description="PAC" evidence="8">
    <location>
        <begin position="320"/>
        <end position="375"/>
    </location>
</feature>
<keyword evidence="2" id="KW-0488">Methylation</keyword>
<dbReference type="NCBIfam" id="TIGR00229">
    <property type="entry name" value="sensory_box"/>
    <property type="match status" value="3"/>
</dbReference>
<dbReference type="InterPro" id="IPR000014">
    <property type="entry name" value="PAS"/>
</dbReference>
<dbReference type="FunFam" id="1.10.287.950:FF:000001">
    <property type="entry name" value="Methyl-accepting chemotaxis sensory transducer"/>
    <property type="match status" value="1"/>
</dbReference>
<dbReference type="AlphaFoldDB" id="A0A0S4KXQ2"/>
<name>A0A0S4KXQ2_9BACT</name>
<feature type="region of interest" description="Disordered" evidence="5">
    <location>
        <begin position="472"/>
        <end position="493"/>
    </location>
</feature>
<dbReference type="InterPro" id="IPR004089">
    <property type="entry name" value="MCPsignal_dom"/>
</dbReference>
<dbReference type="InterPro" id="IPR013656">
    <property type="entry name" value="PAS_4"/>
</dbReference>
<dbReference type="PROSITE" id="PS50112">
    <property type="entry name" value="PAS"/>
    <property type="match status" value="2"/>
</dbReference>
<dbReference type="RefSeq" id="WP_062485455.1">
    <property type="nucleotide sequence ID" value="NZ_LN885086.1"/>
</dbReference>
<dbReference type="PROSITE" id="PS50111">
    <property type="entry name" value="CHEMOTAXIS_TRANSDUC_2"/>
    <property type="match status" value="1"/>
</dbReference>
<dbReference type="InterPro" id="IPR004090">
    <property type="entry name" value="Chemotax_Me-accpt_rcpt"/>
</dbReference>
<feature type="compositionally biased region" description="Basic and acidic residues" evidence="5">
    <location>
        <begin position="783"/>
        <end position="795"/>
    </location>
</feature>
<dbReference type="GO" id="GO:0005886">
    <property type="term" value="C:plasma membrane"/>
    <property type="evidence" value="ECO:0007669"/>
    <property type="project" value="TreeGrafter"/>
</dbReference>
<dbReference type="GO" id="GO:0006935">
    <property type="term" value="P:chemotaxis"/>
    <property type="evidence" value="ECO:0007669"/>
    <property type="project" value="InterPro"/>
</dbReference>
<dbReference type="InterPro" id="IPR001610">
    <property type="entry name" value="PAC"/>
</dbReference>
<dbReference type="InterPro" id="IPR013655">
    <property type="entry name" value="PAS_fold_3"/>
</dbReference>
<dbReference type="STRING" id="1715989.NITINOP_2287"/>
<proteinExistence type="inferred from homology"/>
<dbReference type="SUPFAM" id="SSF58104">
    <property type="entry name" value="Methyl-accepting chemotaxis protein (MCP) signaling domain"/>
    <property type="match status" value="1"/>
</dbReference>
<protein>
    <submittedName>
        <fullName evidence="10">Putative Methyl-accepting chemotaxis protein</fullName>
    </submittedName>
</protein>
<dbReference type="Gene3D" id="3.30.450.20">
    <property type="entry name" value="PAS domain"/>
    <property type="match status" value="3"/>
</dbReference>
<dbReference type="Pfam" id="PF00015">
    <property type="entry name" value="MCPsignal"/>
    <property type="match status" value="1"/>
</dbReference>
<dbReference type="Pfam" id="PF08448">
    <property type="entry name" value="PAS_4"/>
    <property type="match status" value="1"/>
</dbReference>
<evidence type="ECO:0000259" key="7">
    <source>
        <dbReference type="PROSITE" id="PS50112"/>
    </source>
</evidence>
<dbReference type="SMART" id="SM00086">
    <property type="entry name" value="PAC"/>
    <property type="match status" value="3"/>
</dbReference>
<feature type="domain" description="PAS" evidence="7">
    <location>
        <begin position="127"/>
        <end position="197"/>
    </location>
</feature>
<evidence type="ECO:0000256" key="1">
    <source>
        <dbReference type="ARBA" id="ARBA00004370"/>
    </source>
</evidence>
<dbReference type="Gene3D" id="1.10.287.950">
    <property type="entry name" value="Methyl-accepting chemotaxis protein"/>
    <property type="match status" value="1"/>
</dbReference>
<dbReference type="CDD" id="cd11386">
    <property type="entry name" value="MCP_signal"/>
    <property type="match status" value="1"/>
</dbReference>
<dbReference type="InterPro" id="IPR035965">
    <property type="entry name" value="PAS-like_dom_sf"/>
</dbReference>
<dbReference type="PROSITE" id="PS50113">
    <property type="entry name" value="PAC"/>
    <property type="match status" value="1"/>
</dbReference>
<sequence>MKNLKEYGQAADRTQAVLELAPDGTVAAANDRFLMLTGYALDDIKGRHHRLFFDQAEADSPEYRALWERVRRGEAESRVMKWVGQSGKAVWLAASLLPLDGGDQPRKILVVATDVTALATELETVKEELAVRRAIMDLTGVVSEADLKGNIIYINDYFCRLSKYSREELLGTPHNIVRHPDMPKEVFKQMWATIGRGQIFRGVVKNRAKDGTPYYVDAVIAPFVDKQTGKPKKYLGVRYDITQYEMQRHNMQGLMDAINRAYAVIEFQLDGTILTANDKFLTTTGYTLEEIRGRHHRLFCDPVYAASPDYAAFWQKLGRGEFEAGVYRRLGKGGQEVWLQASYNPVKDEMGRPFKVVKLATDITAQKQAQAEVERLIKAAADGHLSDRIALERFEGSARELVASFNQLLDAVATPLAEVQAVMTAVGEGDLTKHMTGDYRGDFASIKTSTNTAVDQLTQMISTVREAVESVRSGSEQITQGSDDLAQRTSEQASALEETSASMEEMTATVKQNADNARQAEQLAQAARETADKGGVVTQRAVAAMQAINQSSAQIAEIITVIDEIAFQTNLLALNAAVEAARAGEHGRGFAVVAAEVRNLAQRSATAAKEIKGLIQASLSRVTEGSALVNQAGKTLEELVQAVKRVTDIMAEISAASQEQASGIEQVNKAVMAMDDTTQQNAALVEQLTSASQSLKMQADDLLRRVQKFTCRVTEEQKARMPEIDNLRKSVAGSVHRVYGGKKGSSTQGSSRVSTTTTGLADSQDLDETPMAETGAGIGAGAHRPEKNIDDFEEF</sequence>
<keyword evidence="11" id="KW-1185">Reference proteome</keyword>
<dbReference type="InterPro" id="IPR000700">
    <property type="entry name" value="PAS-assoc_C"/>
</dbReference>
<organism evidence="10 11">
    <name type="scientific">Candidatus Nitrospira inopinata</name>
    <dbReference type="NCBI Taxonomy" id="1715989"/>
    <lineage>
        <taxon>Bacteria</taxon>
        <taxon>Pseudomonadati</taxon>
        <taxon>Nitrospirota</taxon>
        <taxon>Nitrospiria</taxon>
        <taxon>Nitrospirales</taxon>
        <taxon>Nitrospiraceae</taxon>
        <taxon>Nitrospira</taxon>
    </lineage>
</organism>
<dbReference type="SMART" id="SM00283">
    <property type="entry name" value="MA"/>
    <property type="match status" value="1"/>
</dbReference>
<evidence type="ECO:0000256" key="5">
    <source>
        <dbReference type="SAM" id="MobiDB-lite"/>
    </source>
</evidence>
<keyword evidence="4" id="KW-0807">Transducer</keyword>
<dbReference type="PROSITE" id="PS50885">
    <property type="entry name" value="HAMP"/>
    <property type="match status" value="1"/>
</dbReference>
<evidence type="ECO:0000256" key="4">
    <source>
        <dbReference type="PROSITE-ProRule" id="PRU00284"/>
    </source>
</evidence>
<dbReference type="GO" id="GO:0004888">
    <property type="term" value="F:transmembrane signaling receptor activity"/>
    <property type="evidence" value="ECO:0007669"/>
    <property type="project" value="InterPro"/>
</dbReference>
<dbReference type="InterPro" id="IPR003660">
    <property type="entry name" value="HAMP_dom"/>
</dbReference>
<feature type="domain" description="HAMP" evidence="9">
    <location>
        <begin position="410"/>
        <end position="462"/>
    </location>
</feature>
<evidence type="ECO:0000259" key="8">
    <source>
        <dbReference type="PROSITE" id="PS50113"/>
    </source>
</evidence>
<dbReference type="PANTHER" id="PTHR43531:SF14">
    <property type="entry name" value="METHYL-ACCEPTING CHEMOTAXIS PROTEIN I-RELATED"/>
    <property type="match status" value="1"/>
</dbReference>
<reference evidence="11" key="1">
    <citation type="submission" date="2015-09" db="EMBL/GenBank/DDBJ databases">
        <authorList>
            <person name="Daims H."/>
        </authorList>
    </citation>
    <scope>NUCLEOTIDE SEQUENCE [LARGE SCALE GENOMIC DNA]</scope>
</reference>
<dbReference type="SUPFAM" id="SSF55785">
    <property type="entry name" value="PYP-like sensor domain (PAS domain)"/>
    <property type="match status" value="3"/>
</dbReference>
<evidence type="ECO:0000256" key="2">
    <source>
        <dbReference type="ARBA" id="ARBA00022481"/>
    </source>
</evidence>
<evidence type="ECO:0000256" key="3">
    <source>
        <dbReference type="ARBA" id="ARBA00029447"/>
    </source>
</evidence>
<gene>
    <name evidence="10" type="ORF">NITINOP_2287</name>
</gene>
<feature type="domain" description="Methyl-accepting transducer" evidence="6">
    <location>
        <begin position="467"/>
        <end position="696"/>
    </location>
</feature>